<name>A0A2Y9P979_DELLE</name>
<feature type="region of interest" description="Disordered" evidence="1">
    <location>
        <begin position="102"/>
        <end position="178"/>
    </location>
</feature>
<dbReference type="Proteomes" id="UP000248483">
    <property type="component" value="Unplaced"/>
</dbReference>
<organism evidence="2 3">
    <name type="scientific">Delphinapterus leucas</name>
    <name type="common">Beluga whale</name>
    <dbReference type="NCBI Taxonomy" id="9749"/>
    <lineage>
        <taxon>Eukaryota</taxon>
        <taxon>Metazoa</taxon>
        <taxon>Chordata</taxon>
        <taxon>Craniata</taxon>
        <taxon>Vertebrata</taxon>
        <taxon>Euteleostomi</taxon>
        <taxon>Mammalia</taxon>
        <taxon>Eutheria</taxon>
        <taxon>Laurasiatheria</taxon>
        <taxon>Artiodactyla</taxon>
        <taxon>Whippomorpha</taxon>
        <taxon>Cetacea</taxon>
        <taxon>Odontoceti</taxon>
        <taxon>Monodontidae</taxon>
        <taxon>Delphinapterus</taxon>
    </lineage>
</organism>
<protein>
    <submittedName>
        <fullName evidence="3">Uncharacterized protein LOC111179508 isoform X2</fullName>
    </submittedName>
</protein>
<evidence type="ECO:0000313" key="2">
    <source>
        <dbReference type="Proteomes" id="UP000248483"/>
    </source>
</evidence>
<feature type="compositionally biased region" description="Basic and acidic residues" evidence="1">
    <location>
        <begin position="127"/>
        <end position="149"/>
    </location>
</feature>
<dbReference type="GeneID" id="111179508"/>
<reference evidence="3" key="1">
    <citation type="submission" date="2025-08" db="UniProtKB">
        <authorList>
            <consortium name="RefSeq"/>
        </authorList>
    </citation>
    <scope>IDENTIFICATION</scope>
    <source>
        <tissue evidence="3">Blood</tissue>
    </source>
</reference>
<accession>A0A2Y9P979</accession>
<dbReference type="AlphaFoldDB" id="A0A2Y9P979"/>
<gene>
    <name evidence="3" type="primary">LOC111179508</name>
</gene>
<sequence>MHVLLTGDTGGDPRGSTSLLLPFPGCFCPVTGPAGGRGRGRRTQDTEEEPADGAALGGGGGHLGAQARTRPGHWTPGPDFRGFGCTTLLSLKGNPGCPSPCRGPPSWLPARPSVPQRSSAPGQPPPRSRDQIPRPPRGDSSWRERRWQTELRLTATSSEERPESVPGRTPGAQPSLLMQTPREKVQPCSRVVCHVSKPSLCTCYLVADDHGPVATEPRRPWKQMQFTQSAHFPSQTGSAVRPRLDRPGQQLSRPYPLRVSQTHRVLFLFVSCLCLSLGSWTHEGRGALCSVPVGAPVSRSGAVPGERRNLCPWC</sequence>
<keyword evidence="2" id="KW-1185">Reference proteome</keyword>
<evidence type="ECO:0000313" key="3">
    <source>
        <dbReference type="RefSeq" id="XP_022438898.1"/>
    </source>
</evidence>
<evidence type="ECO:0000256" key="1">
    <source>
        <dbReference type="SAM" id="MobiDB-lite"/>
    </source>
</evidence>
<feature type="region of interest" description="Disordered" evidence="1">
    <location>
        <begin position="32"/>
        <end position="78"/>
    </location>
</feature>
<dbReference type="RefSeq" id="XP_022438898.1">
    <property type="nucleotide sequence ID" value="XM_022583190.2"/>
</dbReference>
<proteinExistence type="predicted"/>